<dbReference type="Pfam" id="PF00581">
    <property type="entry name" value="Rhodanese"/>
    <property type="match status" value="1"/>
</dbReference>
<dbReference type="Proteomes" id="UP000004221">
    <property type="component" value="Unassembled WGS sequence"/>
</dbReference>
<accession>I4EFR9</accession>
<dbReference type="RefSeq" id="WP_008476828.1">
    <property type="nucleotide sequence ID" value="NZ_CAGS01000156.1"/>
</dbReference>
<sequence>MLRRPFGPSNVPEIEPREAWEKAERGEATIIDVREDDEVAEIAVPGAMHIPLGTLRDKAATLPKDGRFFFLCRSGQRSAMATQFLRGEGYTGATNIKGGIIAWYHAGLPMQPNGQPRK</sequence>
<dbReference type="SUPFAM" id="SSF52821">
    <property type="entry name" value="Rhodanese/Cell cycle control phosphatase"/>
    <property type="match status" value="1"/>
</dbReference>
<protein>
    <submittedName>
        <fullName evidence="3">Rhodanese domain protein</fullName>
    </submittedName>
</protein>
<dbReference type="Gene3D" id="3.40.250.10">
    <property type="entry name" value="Rhodanese-like domain"/>
    <property type="match status" value="1"/>
</dbReference>
<dbReference type="PROSITE" id="PS50206">
    <property type="entry name" value="RHODANESE_3"/>
    <property type="match status" value="1"/>
</dbReference>
<organism evidence="3 4">
    <name type="scientific">Nitrolancea hollandica Lb</name>
    <dbReference type="NCBI Taxonomy" id="1129897"/>
    <lineage>
        <taxon>Bacteria</taxon>
        <taxon>Pseudomonadati</taxon>
        <taxon>Thermomicrobiota</taxon>
        <taxon>Thermomicrobia</taxon>
        <taxon>Sphaerobacterales</taxon>
        <taxon>Sphaerobacterineae</taxon>
        <taxon>Sphaerobacteraceae</taxon>
        <taxon>Nitrolancea</taxon>
    </lineage>
</organism>
<evidence type="ECO:0000259" key="2">
    <source>
        <dbReference type="PROSITE" id="PS50206"/>
    </source>
</evidence>
<evidence type="ECO:0000313" key="3">
    <source>
        <dbReference type="EMBL" id="CCF83531.1"/>
    </source>
</evidence>
<dbReference type="OrthoDB" id="9800872at2"/>
<dbReference type="AlphaFoldDB" id="I4EFR9"/>
<evidence type="ECO:0000256" key="1">
    <source>
        <dbReference type="SAM" id="MobiDB-lite"/>
    </source>
</evidence>
<comment type="caution">
    <text evidence="3">The sequence shown here is derived from an EMBL/GenBank/DDBJ whole genome shotgun (WGS) entry which is preliminary data.</text>
</comment>
<evidence type="ECO:0000313" key="4">
    <source>
        <dbReference type="Proteomes" id="UP000004221"/>
    </source>
</evidence>
<proteinExistence type="predicted"/>
<feature type="region of interest" description="Disordered" evidence="1">
    <location>
        <begin position="1"/>
        <end position="20"/>
    </location>
</feature>
<name>I4EFR9_9BACT</name>
<dbReference type="PANTHER" id="PTHR43031:SF16">
    <property type="entry name" value="OXIDOREDUCTASE"/>
    <property type="match status" value="1"/>
</dbReference>
<dbReference type="InterPro" id="IPR001763">
    <property type="entry name" value="Rhodanese-like_dom"/>
</dbReference>
<dbReference type="SMART" id="SM00450">
    <property type="entry name" value="RHOD"/>
    <property type="match status" value="1"/>
</dbReference>
<feature type="domain" description="Rhodanese" evidence="2">
    <location>
        <begin position="24"/>
        <end position="112"/>
    </location>
</feature>
<dbReference type="PANTHER" id="PTHR43031">
    <property type="entry name" value="FAD-DEPENDENT OXIDOREDUCTASE"/>
    <property type="match status" value="1"/>
</dbReference>
<gene>
    <name evidence="3" type="ORF">NITHO_2390003</name>
</gene>
<dbReference type="InterPro" id="IPR036873">
    <property type="entry name" value="Rhodanese-like_dom_sf"/>
</dbReference>
<dbReference type="InterPro" id="IPR050229">
    <property type="entry name" value="GlpE_sulfurtransferase"/>
</dbReference>
<dbReference type="CDD" id="cd00158">
    <property type="entry name" value="RHOD"/>
    <property type="match status" value="1"/>
</dbReference>
<dbReference type="EMBL" id="CAGS01000156">
    <property type="protein sequence ID" value="CCF83531.1"/>
    <property type="molecule type" value="Genomic_DNA"/>
</dbReference>
<reference evidence="3 4" key="1">
    <citation type="journal article" date="2012" name="ISME J.">
        <title>Nitrification expanded: discovery, physiology and genomics of a nitrite-oxidizing bacterium from the phylum Chloroflexi.</title>
        <authorList>
            <person name="Sorokin D.Y."/>
            <person name="Lucker S."/>
            <person name="Vejmelkova D."/>
            <person name="Kostrikina N.A."/>
            <person name="Kleerebezem R."/>
            <person name="Rijpstra W.I."/>
            <person name="Damste J.S."/>
            <person name="Le Paslier D."/>
            <person name="Muyzer G."/>
            <person name="Wagner M."/>
            <person name="van Loosdrecht M.C."/>
            <person name="Daims H."/>
        </authorList>
    </citation>
    <scope>NUCLEOTIDE SEQUENCE [LARGE SCALE GENOMIC DNA]</scope>
    <source>
        <strain evidence="4">none</strain>
    </source>
</reference>
<keyword evidence="4" id="KW-1185">Reference proteome</keyword>